<dbReference type="Pfam" id="PF02033">
    <property type="entry name" value="RBFA"/>
    <property type="match status" value="1"/>
</dbReference>
<dbReference type="STRING" id="1678840.ATC1_131731"/>
<comment type="similarity">
    <text evidence="2">Belongs to the RbfA family.</text>
</comment>
<dbReference type="GO" id="GO:0043024">
    <property type="term" value="F:ribosomal small subunit binding"/>
    <property type="evidence" value="ECO:0007669"/>
    <property type="project" value="TreeGrafter"/>
</dbReference>
<dbReference type="HAMAP" id="MF_00003">
    <property type="entry name" value="RbfA"/>
    <property type="match status" value="1"/>
</dbReference>
<organism evidence="3">
    <name type="scientific">Flexilinea flocculi</name>
    <dbReference type="NCBI Taxonomy" id="1678840"/>
    <lineage>
        <taxon>Bacteria</taxon>
        <taxon>Bacillati</taxon>
        <taxon>Chloroflexota</taxon>
        <taxon>Anaerolineae</taxon>
        <taxon>Anaerolineales</taxon>
        <taxon>Anaerolineaceae</taxon>
        <taxon>Flexilinea</taxon>
    </lineage>
</organism>
<sequence>MPSPIRLQKIADRIREDLSELLIFQVDDPRLSGVMVTDVKVDRELYYANIYVSAVEGKERSSEILAGLESANSFLRRSLSQTIELRTFPKLRFFWDPTPENADRVEFLLKQIQKERGEQEGEVPKPAEDTEEQ</sequence>
<dbReference type="GO" id="GO:0030490">
    <property type="term" value="P:maturation of SSU-rRNA"/>
    <property type="evidence" value="ECO:0007669"/>
    <property type="project" value="UniProtKB-UniRule"/>
</dbReference>
<comment type="function">
    <text evidence="2">One of several proteins that assist in the late maturation steps of the functional core of the 30S ribosomal subunit. Associates with free 30S ribosomal subunits (but not with 30S subunits that are part of 70S ribosomes or polysomes). Required for efficient processing of 16S rRNA. May interact with the 5'-terminal helix region of 16S rRNA.</text>
</comment>
<proteinExistence type="inferred from homology"/>
<dbReference type="EMBL" id="DF968181">
    <property type="protein sequence ID" value="GAP41735.1"/>
    <property type="molecule type" value="Genomic_DNA"/>
</dbReference>
<dbReference type="OrthoDB" id="307788at2"/>
<dbReference type="InterPro" id="IPR015946">
    <property type="entry name" value="KH_dom-like_a/b"/>
</dbReference>
<dbReference type="Proteomes" id="UP000053370">
    <property type="component" value="Unassembled WGS sequence"/>
</dbReference>
<dbReference type="InterPro" id="IPR000238">
    <property type="entry name" value="RbfA"/>
</dbReference>
<protein>
    <recommendedName>
        <fullName evidence="2">Ribosome-binding factor A</fullName>
    </recommendedName>
</protein>
<dbReference type="NCBIfam" id="TIGR00082">
    <property type="entry name" value="rbfA"/>
    <property type="match status" value="1"/>
</dbReference>
<keyword evidence="2" id="KW-0963">Cytoplasm</keyword>
<dbReference type="InterPro" id="IPR023799">
    <property type="entry name" value="RbfA_dom_sf"/>
</dbReference>
<dbReference type="AlphaFoldDB" id="A0A0S7BTE0"/>
<dbReference type="Gene3D" id="3.30.300.20">
    <property type="match status" value="1"/>
</dbReference>
<gene>
    <name evidence="2" type="primary">rbfA</name>
    <name evidence="3" type="ORF">ATC1_131731</name>
</gene>
<accession>A0A0S7BTE0</accession>
<comment type="subcellular location">
    <subcellularLocation>
        <location evidence="2">Cytoplasm</location>
    </subcellularLocation>
</comment>
<dbReference type="PANTHER" id="PTHR33515:SF1">
    <property type="entry name" value="RIBOSOME-BINDING FACTOR A, CHLOROPLASTIC-RELATED"/>
    <property type="match status" value="1"/>
</dbReference>
<evidence type="ECO:0000313" key="4">
    <source>
        <dbReference type="Proteomes" id="UP000053370"/>
    </source>
</evidence>
<keyword evidence="1 2" id="KW-0690">Ribosome biogenesis</keyword>
<evidence type="ECO:0000256" key="1">
    <source>
        <dbReference type="ARBA" id="ARBA00022517"/>
    </source>
</evidence>
<comment type="subunit">
    <text evidence="2">Monomer. Binds 30S ribosomal subunits, but not 50S ribosomal subunits or 70S ribosomes.</text>
</comment>
<reference evidence="3" key="1">
    <citation type="journal article" date="2015" name="Genome Announc.">
        <title>Draft Genome Sequence of Anaerolineae Strain TC1, a Novel Isolate from a Methanogenic Wastewater Treatment System.</title>
        <authorList>
            <person name="Matsuura N."/>
            <person name="Tourlousse D.M."/>
            <person name="Sun L."/>
            <person name="Toyonaga M."/>
            <person name="Kuroda K."/>
            <person name="Ohashi A."/>
            <person name="Cruz R."/>
            <person name="Yamaguchi T."/>
            <person name="Sekiguchi Y."/>
        </authorList>
    </citation>
    <scope>NUCLEOTIDE SEQUENCE [LARGE SCALE GENOMIC DNA]</scope>
    <source>
        <strain evidence="3">TC1</strain>
    </source>
</reference>
<dbReference type="InterPro" id="IPR020053">
    <property type="entry name" value="Ribosome-bd_factorA_CS"/>
</dbReference>
<evidence type="ECO:0000313" key="3">
    <source>
        <dbReference type="EMBL" id="GAP41735.1"/>
    </source>
</evidence>
<name>A0A0S7BTE0_9CHLR</name>
<evidence type="ECO:0000256" key="2">
    <source>
        <dbReference type="HAMAP-Rule" id="MF_00003"/>
    </source>
</evidence>
<dbReference type="GO" id="GO:0005829">
    <property type="term" value="C:cytosol"/>
    <property type="evidence" value="ECO:0007669"/>
    <property type="project" value="TreeGrafter"/>
</dbReference>
<dbReference type="PROSITE" id="PS01319">
    <property type="entry name" value="RBFA"/>
    <property type="match status" value="1"/>
</dbReference>
<dbReference type="RefSeq" id="WP_062283552.1">
    <property type="nucleotide sequence ID" value="NZ_DF968181.1"/>
</dbReference>
<keyword evidence="4" id="KW-1185">Reference proteome</keyword>
<dbReference type="SUPFAM" id="SSF89919">
    <property type="entry name" value="Ribosome-binding factor A, RbfA"/>
    <property type="match status" value="1"/>
</dbReference>
<dbReference type="PANTHER" id="PTHR33515">
    <property type="entry name" value="RIBOSOME-BINDING FACTOR A, CHLOROPLASTIC-RELATED"/>
    <property type="match status" value="1"/>
</dbReference>